<dbReference type="Gramene" id="Os04t0166300-01">
    <property type="protein sequence ID" value="Os04t0166300-01"/>
    <property type="gene ID" value="Os04g0166300"/>
</dbReference>
<dbReference type="EMBL" id="AP014960">
    <property type="protein sequence ID" value="BAS87878.1"/>
    <property type="molecule type" value="Genomic_DNA"/>
</dbReference>
<gene>
    <name evidence="2" type="ordered locus">Os04g0166300</name>
    <name evidence="2" type="ORF">OSNPB_040166300</name>
</gene>
<evidence type="ECO:0000256" key="1">
    <source>
        <dbReference type="SAM" id="MobiDB-lite"/>
    </source>
</evidence>
<feature type="region of interest" description="Disordered" evidence="1">
    <location>
        <begin position="1"/>
        <end position="43"/>
    </location>
</feature>
<dbReference type="AlphaFoldDB" id="A0A0P0W7F4"/>
<feature type="non-terminal residue" evidence="2">
    <location>
        <position position="1"/>
    </location>
</feature>
<feature type="compositionally biased region" description="Basic residues" evidence="1">
    <location>
        <begin position="91"/>
        <end position="104"/>
    </location>
</feature>
<reference evidence="2 3" key="3">
    <citation type="journal article" date="2013" name="Rice">
        <title>Improvement of the Oryza sativa Nipponbare reference genome using next generation sequence and optical map data.</title>
        <authorList>
            <person name="Kawahara Y."/>
            <person name="de la Bastide M."/>
            <person name="Hamilton J.P."/>
            <person name="Kanamori H."/>
            <person name="McCombie W.R."/>
            <person name="Ouyang S."/>
            <person name="Schwartz D.C."/>
            <person name="Tanaka T."/>
            <person name="Wu J."/>
            <person name="Zhou S."/>
            <person name="Childs K.L."/>
            <person name="Davidson R.M."/>
            <person name="Lin H."/>
            <person name="Quesada-Ocampo L."/>
            <person name="Vaillancourt B."/>
            <person name="Sakai H."/>
            <person name="Lee S.S."/>
            <person name="Kim J."/>
            <person name="Numa H."/>
            <person name="Itoh T."/>
            <person name="Buell C.R."/>
            <person name="Matsumoto T."/>
        </authorList>
    </citation>
    <scope>NUCLEOTIDE SEQUENCE [LARGE SCALE GENOMIC DNA]</scope>
    <source>
        <strain evidence="3">cv. Nipponbare</strain>
    </source>
</reference>
<evidence type="ECO:0000313" key="3">
    <source>
        <dbReference type="Proteomes" id="UP000059680"/>
    </source>
</evidence>
<dbReference type="Proteomes" id="UP000059680">
    <property type="component" value="Chromosome 4"/>
</dbReference>
<reference evidence="2 3" key="2">
    <citation type="journal article" date="2013" name="Plant Cell Physiol.">
        <title>Rice Annotation Project Database (RAP-DB): an integrative and interactive database for rice genomics.</title>
        <authorList>
            <person name="Sakai H."/>
            <person name="Lee S.S."/>
            <person name="Tanaka T."/>
            <person name="Numa H."/>
            <person name="Kim J."/>
            <person name="Kawahara Y."/>
            <person name="Wakimoto H."/>
            <person name="Yang C.C."/>
            <person name="Iwamoto M."/>
            <person name="Abe T."/>
            <person name="Yamada Y."/>
            <person name="Muto A."/>
            <person name="Inokuchi H."/>
            <person name="Ikemura T."/>
            <person name="Matsumoto T."/>
            <person name="Sasaki T."/>
            <person name="Itoh T."/>
        </authorList>
    </citation>
    <scope>NUCLEOTIDE SEQUENCE [LARGE SCALE GENOMIC DNA]</scope>
    <source>
        <strain evidence="3">cv. Nipponbare</strain>
    </source>
</reference>
<reference evidence="3" key="1">
    <citation type="journal article" date="2005" name="Nature">
        <title>The map-based sequence of the rice genome.</title>
        <authorList>
            <consortium name="International rice genome sequencing project (IRGSP)"/>
            <person name="Matsumoto T."/>
            <person name="Wu J."/>
            <person name="Kanamori H."/>
            <person name="Katayose Y."/>
            <person name="Fujisawa M."/>
            <person name="Namiki N."/>
            <person name="Mizuno H."/>
            <person name="Yamamoto K."/>
            <person name="Antonio B.A."/>
            <person name="Baba T."/>
            <person name="Sakata K."/>
            <person name="Nagamura Y."/>
            <person name="Aoki H."/>
            <person name="Arikawa K."/>
            <person name="Arita K."/>
            <person name="Bito T."/>
            <person name="Chiden Y."/>
            <person name="Fujitsuka N."/>
            <person name="Fukunaka R."/>
            <person name="Hamada M."/>
            <person name="Harada C."/>
            <person name="Hayashi A."/>
            <person name="Hijishita S."/>
            <person name="Honda M."/>
            <person name="Hosokawa S."/>
            <person name="Ichikawa Y."/>
            <person name="Idonuma A."/>
            <person name="Iijima M."/>
            <person name="Ikeda M."/>
            <person name="Ikeno M."/>
            <person name="Ito K."/>
            <person name="Ito S."/>
            <person name="Ito T."/>
            <person name="Ito Y."/>
            <person name="Ito Y."/>
            <person name="Iwabuchi A."/>
            <person name="Kamiya K."/>
            <person name="Karasawa W."/>
            <person name="Kurita K."/>
            <person name="Katagiri S."/>
            <person name="Kikuta A."/>
            <person name="Kobayashi H."/>
            <person name="Kobayashi N."/>
            <person name="Machita K."/>
            <person name="Maehara T."/>
            <person name="Masukawa M."/>
            <person name="Mizubayashi T."/>
            <person name="Mukai Y."/>
            <person name="Nagasaki H."/>
            <person name="Nagata Y."/>
            <person name="Naito S."/>
            <person name="Nakashima M."/>
            <person name="Nakama Y."/>
            <person name="Nakamichi Y."/>
            <person name="Nakamura M."/>
            <person name="Meguro A."/>
            <person name="Negishi M."/>
            <person name="Ohta I."/>
            <person name="Ohta T."/>
            <person name="Okamoto M."/>
            <person name="Ono N."/>
            <person name="Saji S."/>
            <person name="Sakaguchi M."/>
            <person name="Sakai K."/>
            <person name="Shibata M."/>
            <person name="Shimokawa T."/>
            <person name="Song J."/>
            <person name="Takazaki Y."/>
            <person name="Terasawa K."/>
            <person name="Tsugane M."/>
            <person name="Tsuji K."/>
            <person name="Ueda S."/>
            <person name="Waki K."/>
            <person name="Yamagata H."/>
            <person name="Yamamoto M."/>
            <person name="Yamamoto S."/>
            <person name="Yamane H."/>
            <person name="Yoshiki S."/>
            <person name="Yoshihara R."/>
            <person name="Yukawa K."/>
            <person name="Zhong H."/>
            <person name="Yano M."/>
            <person name="Yuan Q."/>
            <person name="Ouyang S."/>
            <person name="Liu J."/>
            <person name="Jones K.M."/>
            <person name="Gansberger K."/>
            <person name="Moffat K."/>
            <person name="Hill J."/>
            <person name="Bera J."/>
            <person name="Fadrosh D."/>
            <person name="Jin S."/>
            <person name="Johri S."/>
            <person name="Kim M."/>
            <person name="Overton L."/>
            <person name="Reardon M."/>
            <person name="Tsitrin T."/>
            <person name="Vuong H."/>
            <person name="Weaver B."/>
            <person name="Ciecko A."/>
            <person name="Tallon L."/>
            <person name="Jackson J."/>
            <person name="Pai G."/>
            <person name="Aken S.V."/>
            <person name="Utterback T."/>
            <person name="Reidmuller S."/>
            <person name="Feldblyum T."/>
            <person name="Hsiao J."/>
            <person name="Zismann V."/>
            <person name="Iobst S."/>
            <person name="de Vazeille A.R."/>
            <person name="Buell C.R."/>
            <person name="Ying K."/>
            <person name="Li Y."/>
            <person name="Lu T."/>
            <person name="Huang Y."/>
            <person name="Zhao Q."/>
            <person name="Feng Q."/>
            <person name="Zhang L."/>
            <person name="Zhu J."/>
            <person name="Weng Q."/>
            <person name="Mu J."/>
            <person name="Lu Y."/>
            <person name="Fan D."/>
            <person name="Liu Y."/>
            <person name="Guan J."/>
            <person name="Zhang Y."/>
            <person name="Yu S."/>
            <person name="Liu X."/>
            <person name="Zhang Y."/>
            <person name="Hong G."/>
            <person name="Han B."/>
            <person name="Choisne N."/>
            <person name="Demange N."/>
            <person name="Orjeda G."/>
            <person name="Samain S."/>
            <person name="Cattolico L."/>
            <person name="Pelletier E."/>
            <person name="Couloux A."/>
            <person name="Segurens B."/>
            <person name="Wincker P."/>
            <person name="D'Hont A."/>
            <person name="Scarpelli C."/>
            <person name="Weissenbach J."/>
            <person name="Salanoubat M."/>
            <person name="Quetier F."/>
            <person name="Yu Y."/>
            <person name="Kim H.R."/>
            <person name="Rambo T."/>
            <person name="Currie J."/>
            <person name="Collura K."/>
            <person name="Luo M."/>
            <person name="Yang T."/>
            <person name="Ammiraju J.S.S."/>
            <person name="Engler F."/>
            <person name="Soderlund C."/>
            <person name="Wing R.A."/>
            <person name="Palmer L.E."/>
            <person name="de la Bastide M."/>
            <person name="Spiegel L."/>
            <person name="Nascimento L."/>
            <person name="Zutavern T."/>
            <person name="O'Shaughnessy A."/>
            <person name="Dike S."/>
            <person name="Dedhia N."/>
            <person name="Preston R."/>
            <person name="Balija V."/>
            <person name="McCombie W.R."/>
            <person name="Chow T."/>
            <person name="Chen H."/>
            <person name="Chung M."/>
            <person name="Chen C."/>
            <person name="Shaw J."/>
            <person name="Wu H."/>
            <person name="Hsiao K."/>
            <person name="Chao Y."/>
            <person name="Chu M."/>
            <person name="Cheng C."/>
            <person name="Hour A."/>
            <person name="Lee P."/>
            <person name="Lin S."/>
            <person name="Lin Y."/>
            <person name="Liou J."/>
            <person name="Liu S."/>
            <person name="Hsing Y."/>
            <person name="Raghuvanshi S."/>
            <person name="Mohanty A."/>
            <person name="Bharti A.K."/>
            <person name="Gaur A."/>
            <person name="Gupta V."/>
            <person name="Kumar D."/>
            <person name="Ravi V."/>
            <person name="Vij S."/>
            <person name="Kapur A."/>
            <person name="Khurana P."/>
            <person name="Khurana P."/>
            <person name="Khurana J.P."/>
            <person name="Tyagi A.K."/>
            <person name="Gaikwad K."/>
            <person name="Singh A."/>
            <person name="Dalal V."/>
            <person name="Srivastava S."/>
            <person name="Dixit A."/>
            <person name="Pal A.K."/>
            <person name="Ghazi I.A."/>
            <person name="Yadav M."/>
            <person name="Pandit A."/>
            <person name="Bhargava A."/>
            <person name="Sureshbabu K."/>
            <person name="Batra K."/>
            <person name="Sharma T.R."/>
            <person name="Mohapatra T."/>
            <person name="Singh N.K."/>
            <person name="Messing J."/>
            <person name="Nelson A.B."/>
            <person name="Fuks G."/>
            <person name="Kavchok S."/>
            <person name="Keizer G."/>
            <person name="Linton E."/>
            <person name="Llaca V."/>
            <person name="Song R."/>
            <person name="Tanyolac B."/>
            <person name="Young S."/>
            <person name="Ho-Il K."/>
            <person name="Hahn J.H."/>
            <person name="Sangsakoo G."/>
            <person name="Vanavichit A."/>
            <person name="de Mattos Luiz.A.T."/>
            <person name="Zimmer P.D."/>
            <person name="Malone G."/>
            <person name="Dellagostin O."/>
            <person name="de Oliveira A.C."/>
            <person name="Bevan M."/>
            <person name="Bancroft I."/>
            <person name="Minx P."/>
            <person name="Cordum H."/>
            <person name="Wilson R."/>
            <person name="Cheng Z."/>
            <person name="Jin W."/>
            <person name="Jiang J."/>
            <person name="Leong S.A."/>
            <person name="Iwama H."/>
            <person name="Gojobori T."/>
            <person name="Itoh T."/>
            <person name="Niimura Y."/>
            <person name="Fujii Y."/>
            <person name="Habara T."/>
            <person name="Sakai H."/>
            <person name="Sato Y."/>
            <person name="Wilson G."/>
            <person name="Kumar K."/>
            <person name="McCouch S."/>
            <person name="Juretic N."/>
            <person name="Hoen D."/>
            <person name="Wright S."/>
            <person name="Bruskiewich R."/>
            <person name="Bureau T."/>
            <person name="Miyao A."/>
            <person name="Hirochika H."/>
            <person name="Nishikawa T."/>
            <person name="Kadowaki K."/>
            <person name="Sugiura M."/>
            <person name="Burr B."/>
            <person name="Sasaki T."/>
        </authorList>
    </citation>
    <scope>NUCLEOTIDE SEQUENCE [LARGE SCALE GENOMIC DNA]</scope>
    <source>
        <strain evidence="3">cv. Nipponbare</strain>
    </source>
</reference>
<dbReference type="InParanoid" id="A0A0P0W7F4"/>
<name>A0A0P0W7F4_ORYSJ</name>
<sequence length="122" mass="13200">NFPLPIRRSLAQKQRPRAGAAVPPPPVRRATTGTLPPARRISPSPLSPPLILLGFPFSSSRVFASVRSHLSHRRHRNAAVTQRRLGSTGAQHRRRTGGRSKVARRTGGGGVEAQIQVLGINK</sequence>
<keyword evidence="3" id="KW-1185">Reference proteome</keyword>
<organism evidence="2 3">
    <name type="scientific">Oryza sativa subsp. japonica</name>
    <name type="common">Rice</name>
    <dbReference type="NCBI Taxonomy" id="39947"/>
    <lineage>
        <taxon>Eukaryota</taxon>
        <taxon>Viridiplantae</taxon>
        <taxon>Streptophyta</taxon>
        <taxon>Embryophyta</taxon>
        <taxon>Tracheophyta</taxon>
        <taxon>Spermatophyta</taxon>
        <taxon>Magnoliopsida</taxon>
        <taxon>Liliopsida</taxon>
        <taxon>Poales</taxon>
        <taxon>Poaceae</taxon>
        <taxon>BOP clade</taxon>
        <taxon>Oryzoideae</taxon>
        <taxon>Oryzeae</taxon>
        <taxon>Oryzinae</taxon>
        <taxon>Oryza</taxon>
        <taxon>Oryza sativa</taxon>
    </lineage>
</organism>
<accession>A0A0P0W7F4</accession>
<feature type="region of interest" description="Disordered" evidence="1">
    <location>
        <begin position="74"/>
        <end position="109"/>
    </location>
</feature>
<feature type="compositionally biased region" description="Low complexity" evidence="1">
    <location>
        <begin position="28"/>
        <end position="43"/>
    </location>
</feature>
<dbReference type="PaxDb" id="39947-A0A0P0W7F4"/>
<proteinExistence type="predicted"/>
<protein>
    <submittedName>
        <fullName evidence="2">Os04g0166300 protein</fullName>
    </submittedName>
</protein>
<evidence type="ECO:0000313" key="2">
    <source>
        <dbReference type="EMBL" id="BAS87878.1"/>
    </source>
</evidence>